<protein>
    <submittedName>
        <fullName evidence="2">Uncharacterized protein</fullName>
    </submittedName>
</protein>
<comment type="caution">
    <text evidence="2">The sequence shown here is derived from an EMBL/GenBank/DDBJ whole genome shotgun (WGS) entry which is preliminary data.</text>
</comment>
<keyword evidence="3" id="KW-1185">Reference proteome</keyword>
<dbReference type="EMBL" id="JAJJMB010002678">
    <property type="protein sequence ID" value="KAI3950747.1"/>
    <property type="molecule type" value="Genomic_DNA"/>
</dbReference>
<reference evidence="2" key="1">
    <citation type="submission" date="2022-04" db="EMBL/GenBank/DDBJ databases">
        <title>A functionally conserved STORR gene fusion in Papaver species that diverged 16.8 million years ago.</title>
        <authorList>
            <person name="Catania T."/>
        </authorList>
    </citation>
    <scope>NUCLEOTIDE SEQUENCE</scope>
    <source>
        <strain evidence="2">S-188037</strain>
    </source>
</reference>
<name>A0AAD4TD13_9MAGN</name>
<proteinExistence type="predicted"/>
<evidence type="ECO:0000313" key="2">
    <source>
        <dbReference type="EMBL" id="KAI3950747.1"/>
    </source>
</evidence>
<evidence type="ECO:0000313" key="3">
    <source>
        <dbReference type="Proteomes" id="UP001202328"/>
    </source>
</evidence>
<dbReference type="Proteomes" id="UP001202328">
    <property type="component" value="Unassembled WGS sequence"/>
</dbReference>
<organism evidence="2 3">
    <name type="scientific">Papaver atlanticum</name>
    <dbReference type="NCBI Taxonomy" id="357466"/>
    <lineage>
        <taxon>Eukaryota</taxon>
        <taxon>Viridiplantae</taxon>
        <taxon>Streptophyta</taxon>
        <taxon>Embryophyta</taxon>
        <taxon>Tracheophyta</taxon>
        <taxon>Spermatophyta</taxon>
        <taxon>Magnoliopsida</taxon>
        <taxon>Ranunculales</taxon>
        <taxon>Papaveraceae</taxon>
        <taxon>Papaveroideae</taxon>
        <taxon>Papaver</taxon>
    </lineage>
</organism>
<accession>A0AAD4TD13</accession>
<sequence length="81" mass="9213">MRGQSHTKTNTSAGPSTSMQDVDLETYYRRLSRRNDCLERQVSFVTLKHLELASYLTLIAEDYKDIESEEDFGLSDTSSSS</sequence>
<feature type="region of interest" description="Disordered" evidence="1">
    <location>
        <begin position="1"/>
        <end position="20"/>
    </location>
</feature>
<gene>
    <name evidence="2" type="ORF">MKW98_006814</name>
</gene>
<dbReference type="AlphaFoldDB" id="A0AAD4TD13"/>
<evidence type="ECO:0000256" key="1">
    <source>
        <dbReference type="SAM" id="MobiDB-lite"/>
    </source>
</evidence>